<feature type="domain" description="Bromo" evidence="10">
    <location>
        <begin position="50"/>
        <end position="120"/>
    </location>
</feature>
<keyword evidence="3" id="KW-0156">Chromatin regulator</keyword>
<feature type="domain" description="Bromo" evidence="10">
    <location>
        <begin position="189"/>
        <end position="259"/>
    </location>
</feature>
<organism evidence="11 12">
    <name type="scientific">Acrobeloides nanus</name>
    <dbReference type="NCBI Taxonomy" id="290746"/>
    <lineage>
        <taxon>Eukaryota</taxon>
        <taxon>Metazoa</taxon>
        <taxon>Ecdysozoa</taxon>
        <taxon>Nematoda</taxon>
        <taxon>Chromadorea</taxon>
        <taxon>Rhabditida</taxon>
        <taxon>Tylenchina</taxon>
        <taxon>Cephalobomorpha</taxon>
        <taxon>Cephaloboidea</taxon>
        <taxon>Cephalobidae</taxon>
        <taxon>Acrobeloides</taxon>
    </lineage>
</organism>
<dbReference type="PROSITE" id="PS50014">
    <property type="entry name" value="BROMODOMAIN_2"/>
    <property type="match status" value="4"/>
</dbReference>
<proteinExistence type="predicted"/>
<accession>A0A914E2Q2</accession>
<evidence type="ECO:0000256" key="2">
    <source>
        <dbReference type="ARBA" id="ARBA00022737"/>
    </source>
</evidence>
<feature type="region of interest" description="Disordered" evidence="9">
    <location>
        <begin position="138"/>
        <end position="167"/>
    </location>
</feature>
<dbReference type="GO" id="GO:0006338">
    <property type="term" value="P:chromatin remodeling"/>
    <property type="evidence" value="ECO:0007669"/>
    <property type="project" value="InterPro"/>
</dbReference>
<feature type="compositionally biased region" description="Basic and acidic residues" evidence="9">
    <location>
        <begin position="426"/>
        <end position="441"/>
    </location>
</feature>
<comment type="subcellular location">
    <subcellularLocation>
        <location evidence="1">Nucleus</location>
    </subcellularLocation>
</comment>
<reference evidence="12" key="1">
    <citation type="submission" date="2022-11" db="UniProtKB">
        <authorList>
            <consortium name="WormBaseParasite"/>
        </authorList>
    </citation>
    <scope>IDENTIFICATION</scope>
</reference>
<evidence type="ECO:0000259" key="10">
    <source>
        <dbReference type="PROSITE" id="PS50014"/>
    </source>
</evidence>
<feature type="domain" description="Bromo" evidence="10">
    <location>
        <begin position="547"/>
        <end position="617"/>
    </location>
</feature>
<dbReference type="GO" id="GO:0016491">
    <property type="term" value="F:oxidoreductase activity"/>
    <property type="evidence" value="ECO:0007669"/>
    <property type="project" value="InterPro"/>
</dbReference>
<keyword evidence="11" id="KW-1185">Reference proteome</keyword>
<dbReference type="Proteomes" id="UP000887540">
    <property type="component" value="Unplaced"/>
</dbReference>
<dbReference type="InterPro" id="IPR018359">
    <property type="entry name" value="Bromodomain_CS"/>
</dbReference>
<dbReference type="SUPFAM" id="SSF51971">
    <property type="entry name" value="Nucleotide-binding domain"/>
    <property type="match status" value="1"/>
</dbReference>
<feature type="region of interest" description="Disordered" evidence="9">
    <location>
        <begin position="1"/>
        <end position="28"/>
    </location>
</feature>
<dbReference type="GO" id="GO:0006368">
    <property type="term" value="P:transcription elongation by RNA polymerase II"/>
    <property type="evidence" value="ECO:0007669"/>
    <property type="project" value="TreeGrafter"/>
</dbReference>
<dbReference type="Gene3D" id="3.50.50.60">
    <property type="entry name" value="FAD/NAD(P)-binding domain"/>
    <property type="match status" value="2"/>
</dbReference>
<dbReference type="SUPFAM" id="SSF47370">
    <property type="entry name" value="Bromodomain"/>
    <property type="match status" value="4"/>
</dbReference>
<dbReference type="Pfam" id="PF01593">
    <property type="entry name" value="Amino_oxidase"/>
    <property type="match status" value="1"/>
</dbReference>
<name>A0A914E2Q2_9BILA</name>
<keyword evidence="6" id="KW-0804">Transcription</keyword>
<evidence type="ECO:0000256" key="5">
    <source>
        <dbReference type="ARBA" id="ARBA00023117"/>
    </source>
</evidence>
<feature type="region of interest" description="Disordered" evidence="9">
    <location>
        <begin position="426"/>
        <end position="496"/>
    </location>
</feature>
<keyword evidence="5 8" id="KW-0103">Bromodomain</keyword>
<sequence>MSTRGTRRKTDAEKSPGGPVRKRQKKADPVEILATCHELFDAIRSAKGQDNRVLSESFMRAPSRRTDPEYYKIIENPIDLTRIQQKLKNEEYAAFSDFYEDVELVISNAKKFYPSSSQEYKDASELQELLTEISGKFESAQTPKQPVNPAAPSPAPSASIPNSRRNSPEAEEWKMEAVLAAILDLVDPQGRLICPPFRVLASAEEFPTYYEEIENPIDLKTIAESIRNGAYDSWSAFEADVKLLCKNAKQFNKPGSTIFKDAGRIQTCFDKKKAEVFSSRRLSNSVISHNKGVIDELLTQAETEETGLSEDSEEDEDSEDSNDPVWILYWTVRNYDVVDGVPLCEPFLELPSKSYYPDYYDEIKKPMSLFVINKRIKRGEYRNLDALVQELLLIFENARSYNIETSDIYKSAVTLEKLVRKKARELQKERKSPKIAKHEIPVEDSMDYENDQSPSASNLTPASTSLETNGTALKQSRAKQQQLINEQDDTASDISNNIVQKKRVIRRTRDPNTPKLKPGRKSFEEHRRSYKDKLVQVWSATSDLKMNNRNLSENFLYLPCDKTYPDYYKIVKNPIDLTEIKRRIEANEYASSEEMLKDFHTMFNNAREYNMPGSQIYMDSLILESVVNATMTSVTENVVLVAPPVGRYEGKSRYQRVSEAEQPSPRPVKENVSKVLRVAGNSPAFNIAARNNLEFRSPVIARGAPKQLSREHQQMSAIYDSLVAHQSPEGRILSTVFMKLPSKTKNSLFIDIFAKMSSETDKSVIKLVIIGSGPTALGALHRIHQLQGAGCLEQKVEVTVVERESSAGGLATTITDSSGFSWDLGVHVTGTSRYPEFLRVIYEVIPEWYSIKRCVKANMLHIIRNKDYVEENYVPYPVQHSVQYLPFRVQQKCLEDLDKFDEKKSVTNFDEFSQKYFGKTLQDIFIRPYNEKVLCNTGYAPTSSSKNSQTEQVEDRTAFRYPANCAGVGEIWKRFANTFPEENFKFLHKVERIDPFENKLILSNSDKTEHHLHYDVLISSIPITELGRLSNLCPQISLKHSKVVLVGIGLQKPQSEFAQKLSWVYFPDPKTIFYRCTIISNFSPFMTPDPEKYWSVLCEIGMKPEDGVDENGILDQTVQDLILNGIFESEAQVYSKWIHILPYGYPIPTLNREEELRKCHKIFEDHNIFTRGRFGGWKYEISNQDHSFECGIQLVDKIFLGISETLYAVNE</sequence>
<dbReference type="PRINTS" id="PR00503">
    <property type="entry name" value="BROMODOMAIN"/>
</dbReference>
<keyword evidence="4" id="KW-0805">Transcription regulation</keyword>
<dbReference type="InterPro" id="IPR036427">
    <property type="entry name" value="Bromodomain-like_sf"/>
</dbReference>
<evidence type="ECO:0000256" key="1">
    <source>
        <dbReference type="ARBA" id="ARBA00004123"/>
    </source>
</evidence>
<evidence type="ECO:0000313" key="12">
    <source>
        <dbReference type="WBParaSite" id="ACRNAN_scaffold5439.g25624.t1"/>
    </source>
</evidence>
<evidence type="ECO:0000256" key="8">
    <source>
        <dbReference type="PROSITE-ProRule" id="PRU00035"/>
    </source>
</evidence>
<dbReference type="InterPro" id="IPR002937">
    <property type="entry name" value="Amino_oxidase"/>
</dbReference>
<dbReference type="GO" id="GO:0016514">
    <property type="term" value="C:SWI/SNF complex"/>
    <property type="evidence" value="ECO:0007669"/>
    <property type="project" value="TreeGrafter"/>
</dbReference>
<evidence type="ECO:0000256" key="6">
    <source>
        <dbReference type="ARBA" id="ARBA00023163"/>
    </source>
</evidence>
<protein>
    <submittedName>
        <fullName evidence="12">Bromo domain-containing protein</fullName>
    </submittedName>
</protein>
<evidence type="ECO:0000256" key="4">
    <source>
        <dbReference type="ARBA" id="ARBA00023015"/>
    </source>
</evidence>
<feature type="domain" description="Bromo" evidence="10">
    <location>
        <begin position="339"/>
        <end position="409"/>
    </location>
</feature>
<dbReference type="Gene3D" id="1.20.920.10">
    <property type="entry name" value="Bromodomain-like"/>
    <property type="match status" value="4"/>
</dbReference>
<dbReference type="SMART" id="SM00297">
    <property type="entry name" value="BROMO"/>
    <property type="match status" value="4"/>
</dbReference>
<dbReference type="GO" id="GO:0016586">
    <property type="term" value="C:RSC-type complex"/>
    <property type="evidence" value="ECO:0007669"/>
    <property type="project" value="InterPro"/>
</dbReference>
<evidence type="ECO:0000256" key="3">
    <source>
        <dbReference type="ARBA" id="ARBA00022853"/>
    </source>
</evidence>
<dbReference type="InterPro" id="IPR001487">
    <property type="entry name" value="Bromodomain"/>
</dbReference>
<dbReference type="Pfam" id="PF00439">
    <property type="entry name" value="Bromodomain"/>
    <property type="match status" value="4"/>
</dbReference>
<evidence type="ECO:0000256" key="7">
    <source>
        <dbReference type="ARBA" id="ARBA00023242"/>
    </source>
</evidence>
<dbReference type="InterPro" id="IPR036188">
    <property type="entry name" value="FAD/NAD-bd_sf"/>
</dbReference>
<evidence type="ECO:0000313" key="11">
    <source>
        <dbReference type="Proteomes" id="UP000887540"/>
    </source>
</evidence>
<keyword evidence="2" id="KW-0677">Repeat</keyword>
<dbReference type="PROSITE" id="PS00633">
    <property type="entry name" value="BROMODOMAIN_1"/>
    <property type="match status" value="2"/>
</dbReference>
<keyword evidence="7" id="KW-0539">Nucleus</keyword>
<dbReference type="GO" id="GO:0003682">
    <property type="term" value="F:chromatin binding"/>
    <property type="evidence" value="ECO:0007669"/>
    <property type="project" value="TreeGrafter"/>
</dbReference>
<feature type="compositionally biased region" description="Polar residues" evidence="9">
    <location>
        <begin position="451"/>
        <end position="485"/>
    </location>
</feature>
<dbReference type="WBParaSite" id="ACRNAN_scaffold5439.g25624.t1">
    <property type="protein sequence ID" value="ACRNAN_scaffold5439.g25624.t1"/>
    <property type="gene ID" value="ACRNAN_scaffold5439.g25624"/>
</dbReference>
<dbReference type="InterPro" id="IPR037382">
    <property type="entry name" value="Rsc/polybromo"/>
</dbReference>
<dbReference type="PANTHER" id="PTHR16062:SF19">
    <property type="entry name" value="PROTEIN POLYBROMO-1"/>
    <property type="match status" value="1"/>
</dbReference>
<evidence type="ECO:0000256" key="9">
    <source>
        <dbReference type="SAM" id="MobiDB-lite"/>
    </source>
</evidence>
<dbReference type="PANTHER" id="PTHR16062">
    <property type="entry name" value="SWI/SNF-RELATED"/>
    <property type="match status" value="1"/>
</dbReference>
<dbReference type="AlphaFoldDB" id="A0A914E2Q2"/>